<dbReference type="EMBL" id="JABAGO010000020">
    <property type="protein sequence ID" value="NME98954.1"/>
    <property type="molecule type" value="Genomic_DNA"/>
</dbReference>
<protein>
    <recommendedName>
        <fullName evidence="4">DUF4149 domain-containing protein</fullName>
    </recommendedName>
</protein>
<evidence type="ECO:0000256" key="1">
    <source>
        <dbReference type="SAM" id="Phobius"/>
    </source>
</evidence>
<feature type="transmembrane region" description="Helical" evidence="1">
    <location>
        <begin position="86"/>
        <end position="105"/>
    </location>
</feature>
<dbReference type="Proteomes" id="UP000561326">
    <property type="component" value="Unassembled WGS sequence"/>
</dbReference>
<keyword evidence="1" id="KW-1133">Transmembrane helix</keyword>
<dbReference type="RefSeq" id="WP_168975333.1">
    <property type="nucleotide sequence ID" value="NZ_JABAGO010000020.1"/>
</dbReference>
<dbReference type="AlphaFoldDB" id="A0A848CNJ9"/>
<sequence>MIQMVLLWIERLALALIVGGGIIMAAGIRPLLIPLLGERGNPALVSIIEKLSISAWNRYNRYAFLSIVLVVIIDILRIVTELPFSYWHAAIAIVIMIALLGKLAIDRELRLRLQEKSAEVVGSIEQNTGHRRVELLTKIILILAIILTI</sequence>
<proteinExistence type="predicted"/>
<evidence type="ECO:0000313" key="3">
    <source>
        <dbReference type="Proteomes" id="UP000561326"/>
    </source>
</evidence>
<gene>
    <name evidence="2" type="ORF">HF838_11870</name>
</gene>
<organism evidence="2 3">
    <name type="scientific">Aneurinibacillus aneurinilyticus</name>
    <name type="common">Bacillus aneurinolyticus</name>
    <dbReference type="NCBI Taxonomy" id="1391"/>
    <lineage>
        <taxon>Bacteria</taxon>
        <taxon>Bacillati</taxon>
        <taxon>Bacillota</taxon>
        <taxon>Bacilli</taxon>
        <taxon>Bacillales</taxon>
        <taxon>Paenibacillaceae</taxon>
        <taxon>Aneurinibacillus group</taxon>
        <taxon>Aneurinibacillus</taxon>
    </lineage>
</organism>
<keyword evidence="1" id="KW-0472">Membrane</keyword>
<feature type="transmembrane region" description="Helical" evidence="1">
    <location>
        <begin position="12"/>
        <end position="32"/>
    </location>
</feature>
<accession>A0A848CNJ9</accession>
<name>A0A848CNJ9_ANEAE</name>
<feature type="transmembrane region" description="Helical" evidence="1">
    <location>
        <begin position="62"/>
        <end position="80"/>
    </location>
</feature>
<evidence type="ECO:0008006" key="4">
    <source>
        <dbReference type="Google" id="ProtNLM"/>
    </source>
</evidence>
<reference evidence="2 3" key="1">
    <citation type="submission" date="2020-04" db="EMBL/GenBank/DDBJ databases">
        <authorList>
            <person name="Hitch T.C.A."/>
            <person name="Wylensek D."/>
            <person name="Clavel T."/>
        </authorList>
    </citation>
    <scope>NUCLEOTIDE SEQUENCE [LARGE SCALE GENOMIC DNA]</scope>
    <source>
        <strain evidence="2 3">WB01_D5_05</strain>
    </source>
</reference>
<comment type="caution">
    <text evidence="2">The sequence shown here is derived from an EMBL/GenBank/DDBJ whole genome shotgun (WGS) entry which is preliminary data.</text>
</comment>
<evidence type="ECO:0000313" key="2">
    <source>
        <dbReference type="EMBL" id="NME98954.1"/>
    </source>
</evidence>
<keyword evidence="1" id="KW-0812">Transmembrane</keyword>